<feature type="chain" id="PRO_5046928597" description="Lipoprotein" evidence="1">
    <location>
        <begin position="24"/>
        <end position="192"/>
    </location>
</feature>
<evidence type="ECO:0000256" key="1">
    <source>
        <dbReference type="SAM" id="SignalP"/>
    </source>
</evidence>
<keyword evidence="1" id="KW-0732">Signal</keyword>
<accession>A0ABP7NDG5</accession>
<feature type="signal peptide" evidence="1">
    <location>
        <begin position="1"/>
        <end position="23"/>
    </location>
</feature>
<comment type="caution">
    <text evidence="2">The sequence shown here is derived from an EMBL/GenBank/DDBJ whole genome shotgun (WGS) entry which is preliminary data.</text>
</comment>
<organism evidence="2 3">
    <name type="scientific">Streptomyces gulbargensis</name>
    <dbReference type="NCBI Taxonomy" id="364901"/>
    <lineage>
        <taxon>Bacteria</taxon>
        <taxon>Bacillati</taxon>
        <taxon>Actinomycetota</taxon>
        <taxon>Actinomycetes</taxon>
        <taxon>Kitasatosporales</taxon>
        <taxon>Streptomycetaceae</taxon>
        <taxon>Streptomyces</taxon>
    </lineage>
</organism>
<gene>
    <name evidence="2" type="ORF">GCM10022244_57350</name>
</gene>
<dbReference type="EMBL" id="BAABAJ010000033">
    <property type="protein sequence ID" value="GAA3941960.1"/>
    <property type="molecule type" value="Genomic_DNA"/>
</dbReference>
<evidence type="ECO:0000313" key="3">
    <source>
        <dbReference type="Proteomes" id="UP001501000"/>
    </source>
</evidence>
<dbReference type="RefSeq" id="WP_345288057.1">
    <property type="nucleotide sequence ID" value="NZ_BAABAJ010000033.1"/>
</dbReference>
<evidence type="ECO:0000313" key="2">
    <source>
        <dbReference type="EMBL" id="GAA3941960.1"/>
    </source>
</evidence>
<proteinExistence type="predicted"/>
<reference evidence="3" key="1">
    <citation type="journal article" date="2019" name="Int. J. Syst. Evol. Microbiol.">
        <title>The Global Catalogue of Microorganisms (GCM) 10K type strain sequencing project: providing services to taxonomists for standard genome sequencing and annotation.</title>
        <authorList>
            <consortium name="The Broad Institute Genomics Platform"/>
            <consortium name="The Broad Institute Genome Sequencing Center for Infectious Disease"/>
            <person name="Wu L."/>
            <person name="Ma J."/>
        </authorList>
    </citation>
    <scope>NUCLEOTIDE SEQUENCE [LARGE SCALE GENOMIC DNA]</scope>
    <source>
        <strain evidence="3">JCM 16956</strain>
    </source>
</reference>
<sequence>MSLSPLRSRTVRAASLLLTTALASGALVGCALLEVVTADCEGTEARVKELAALGVLASPPAGATVPRGFEKPDAGCWADSGDVVLYAERAYAFAGPRTAVATHYRTAALRDGWTASPGSPAGDLCFTREDMALRIVFRTAGNLTGSGHGNRPDLVTGSGYSVAVETYANSGAGADCQVLSSDVTPTSGVRRG</sequence>
<dbReference type="Proteomes" id="UP001501000">
    <property type="component" value="Unassembled WGS sequence"/>
</dbReference>
<dbReference type="PROSITE" id="PS51257">
    <property type="entry name" value="PROKAR_LIPOPROTEIN"/>
    <property type="match status" value="1"/>
</dbReference>
<keyword evidence="3" id="KW-1185">Reference proteome</keyword>
<protein>
    <recommendedName>
        <fullName evidence="4">Lipoprotein</fullName>
    </recommendedName>
</protein>
<name>A0ABP7NDG5_9ACTN</name>
<evidence type="ECO:0008006" key="4">
    <source>
        <dbReference type="Google" id="ProtNLM"/>
    </source>
</evidence>